<feature type="transmembrane region" description="Helical" evidence="1">
    <location>
        <begin position="34"/>
        <end position="53"/>
    </location>
</feature>
<dbReference type="AlphaFoldDB" id="A0A1M4XYU4"/>
<dbReference type="Pfam" id="PF07077">
    <property type="entry name" value="DUF1345"/>
    <property type="match status" value="1"/>
</dbReference>
<keyword evidence="1" id="KW-0472">Membrane</keyword>
<organism evidence="2 3">
    <name type="scientific">Kaistia soli DSM 19436</name>
    <dbReference type="NCBI Taxonomy" id="1122133"/>
    <lineage>
        <taxon>Bacteria</taxon>
        <taxon>Pseudomonadati</taxon>
        <taxon>Pseudomonadota</taxon>
        <taxon>Alphaproteobacteria</taxon>
        <taxon>Hyphomicrobiales</taxon>
        <taxon>Kaistiaceae</taxon>
        <taxon>Kaistia</taxon>
    </lineage>
</organism>
<keyword evidence="1" id="KW-1133">Transmembrane helix</keyword>
<dbReference type="STRING" id="1122133.SAMN02745157_1380"/>
<dbReference type="EMBL" id="FQUP01000001">
    <property type="protein sequence ID" value="SHE98774.1"/>
    <property type="molecule type" value="Genomic_DNA"/>
</dbReference>
<accession>A0A1M4XYU4</accession>
<feature type="transmembrane region" description="Helical" evidence="1">
    <location>
        <begin position="74"/>
        <end position="94"/>
    </location>
</feature>
<feature type="transmembrane region" description="Helical" evidence="1">
    <location>
        <begin position="191"/>
        <end position="217"/>
    </location>
</feature>
<evidence type="ECO:0000313" key="3">
    <source>
        <dbReference type="Proteomes" id="UP000184485"/>
    </source>
</evidence>
<reference evidence="2 3" key="1">
    <citation type="submission" date="2016-11" db="EMBL/GenBank/DDBJ databases">
        <authorList>
            <person name="Jaros S."/>
            <person name="Januszkiewicz K."/>
            <person name="Wedrychowicz H."/>
        </authorList>
    </citation>
    <scope>NUCLEOTIDE SEQUENCE [LARGE SCALE GENOMIC DNA]</scope>
    <source>
        <strain evidence="2 3">DSM 19436</strain>
    </source>
</reference>
<evidence type="ECO:0000256" key="1">
    <source>
        <dbReference type="SAM" id="Phobius"/>
    </source>
</evidence>
<dbReference type="RefSeq" id="WP_084526906.1">
    <property type="nucleotide sequence ID" value="NZ_FQUP01000001.1"/>
</dbReference>
<dbReference type="Proteomes" id="UP000184485">
    <property type="component" value="Unassembled WGS sequence"/>
</dbReference>
<keyword evidence="3" id="KW-1185">Reference proteome</keyword>
<protein>
    <submittedName>
        <fullName evidence="2">Uncharacterized membrane protein</fullName>
    </submittedName>
</protein>
<sequence>MTILKRHWRQHVRFYWAVGAGLIAYLVLSQFMQRLAMIGAGDVFFIVYLGAMLRMAARSTIAKLRDRARNEDEGIALIVGLTALAIGFSFSSMFSLLGKDANPTTIHLLVAIASIPLGWAVLHMLFAYHYARLYYTPASASDGKSKDAGGLNFLDTEEPGIIEFIYFSFTIGATAQTADVDLKSTDFRRVVLFHAIASFVFNTVLLALAVNVGASLIQ</sequence>
<gene>
    <name evidence="2" type="ORF">SAMN02745157_1380</name>
</gene>
<dbReference type="InterPro" id="IPR009781">
    <property type="entry name" value="DUF1345"/>
</dbReference>
<evidence type="ECO:0000313" key="2">
    <source>
        <dbReference type="EMBL" id="SHE98774.1"/>
    </source>
</evidence>
<dbReference type="OrthoDB" id="64737at2"/>
<keyword evidence="1" id="KW-0812">Transmembrane</keyword>
<name>A0A1M4XYU4_9HYPH</name>
<feature type="transmembrane region" description="Helical" evidence="1">
    <location>
        <begin position="12"/>
        <end position="28"/>
    </location>
</feature>
<proteinExistence type="predicted"/>
<feature type="transmembrane region" description="Helical" evidence="1">
    <location>
        <begin position="106"/>
        <end position="128"/>
    </location>
</feature>